<protein>
    <submittedName>
        <fullName evidence="2">Uncharacterized protein</fullName>
    </submittedName>
</protein>
<gene>
    <name evidence="2" type="ORF">DPMN_098150</name>
</gene>
<dbReference type="EMBL" id="JAIWYP010000003">
    <property type="protein sequence ID" value="KAH3855582.1"/>
    <property type="molecule type" value="Genomic_DNA"/>
</dbReference>
<evidence type="ECO:0000313" key="2">
    <source>
        <dbReference type="EMBL" id="KAH3855582.1"/>
    </source>
</evidence>
<evidence type="ECO:0000313" key="3">
    <source>
        <dbReference type="Proteomes" id="UP000828390"/>
    </source>
</evidence>
<evidence type="ECO:0000256" key="1">
    <source>
        <dbReference type="SAM" id="MobiDB-lite"/>
    </source>
</evidence>
<keyword evidence="3" id="KW-1185">Reference proteome</keyword>
<sequence>MINVYMQQALGNVLSKLSEKQPNFDSAIQCVRDIFAMNTKSLDQMARAGALHHMVHRKAAMADSGLNDSKDLRNHILNLPLSHEGSFGTGLEQKLKERQEINKQISDLLHEFSRGPKRTFQGPSDQAWKRPRYQEYDRAHGAYRQPQSYGPRSYKPTGRPQTHSYTGHRFP</sequence>
<organism evidence="2 3">
    <name type="scientific">Dreissena polymorpha</name>
    <name type="common">Zebra mussel</name>
    <name type="synonym">Mytilus polymorpha</name>
    <dbReference type="NCBI Taxonomy" id="45954"/>
    <lineage>
        <taxon>Eukaryota</taxon>
        <taxon>Metazoa</taxon>
        <taxon>Spiralia</taxon>
        <taxon>Lophotrochozoa</taxon>
        <taxon>Mollusca</taxon>
        <taxon>Bivalvia</taxon>
        <taxon>Autobranchia</taxon>
        <taxon>Heteroconchia</taxon>
        <taxon>Euheterodonta</taxon>
        <taxon>Imparidentia</taxon>
        <taxon>Neoheterodontei</taxon>
        <taxon>Myida</taxon>
        <taxon>Dreissenoidea</taxon>
        <taxon>Dreissenidae</taxon>
        <taxon>Dreissena</taxon>
    </lineage>
</organism>
<accession>A0A9D4LE58</accession>
<reference evidence="2" key="2">
    <citation type="submission" date="2020-11" db="EMBL/GenBank/DDBJ databases">
        <authorList>
            <person name="McCartney M.A."/>
            <person name="Auch B."/>
            <person name="Kono T."/>
            <person name="Mallez S."/>
            <person name="Becker A."/>
            <person name="Gohl D.M."/>
            <person name="Silverstein K.A.T."/>
            <person name="Koren S."/>
            <person name="Bechman K.B."/>
            <person name="Herman A."/>
            <person name="Abrahante J.E."/>
            <person name="Garbe J."/>
        </authorList>
    </citation>
    <scope>NUCLEOTIDE SEQUENCE</scope>
    <source>
        <strain evidence="2">Duluth1</strain>
        <tissue evidence="2">Whole animal</tissue>
    </source>
</reference>
<name>A0A9D4LE58_DREPO</name>
<dbReference type="AlphaFoldDB" id="A0A9D4LE58"/>
<reference evidence="2" key="1">
    <citation type="journal article" date="2019" name="bioRxiv">
        <title>The Genome of the Zebra Mussel, Dreissena polymorpha: A Resource for Invasive Species Research.</title>
        <authorList>
            <person name="McCartney M.A."/>
            <person name="Auch B."/>
            <person name="Kono T."/>
            <person name="Mallez S."/>
            <person name="Zhang Y."/>
            <person name="Obille A."/>
            <person name="Becker A."/>
            <person name="Abrahante J.E."/>
            <person name="Garbe J."/>
            <person name="Badalamenti J.P."/>
            <person name="Herman A."/>
            <person name="Mangelson H."/>
            <person name="Liachko I."/>
            <person name="Sullivan S."/>
            <person name="Sone E.D."/>
            <person name="Koren S."/>
            <person name="Silverstein K.A.T."/>
            <person name="Beckman K.B."/>
            <person name="Gohl D.M."/>
        </authorList>
    </citation>
    <scope>NUCLEOTIDE SEQUENCE</scope>
    <source>
        <strain evidence="2">Duluth1</strain>
        <tissue evidence="2">Whole animal</tissue>
    </source>
</reference>
<dbReference type="Proteomes" id="UP000828390">
    <property type="component" value="Unassembled WGS sequence"/>
</dbReference>
<comment type="caution">
    <text evidence="2">The sequence shown here is derived from an EMBL/GenBank/DDBJ whole genome shotgun (WGS) entry which is preliminary data.</text>
</comment>
<feature type="region of interest" description="Disordered" evidence="1">
    <location>
        <begin position="112"/>
        <end position="171"/>
    </location>
</feature>
<proteinExistence type="predicted"/>